<feature type="transmembrane region" description="Helical" evidence="2">
    <location>
        <begin position="6"/>
        <end position="25"/>
    </location>
</feature>
<dbReference type="RefSeq" id="WP_390424249.1">
    <property type="nucleotide sequence ID" value="NZ_BAABZQ010000001.1"/>
</dbReference>
<gene>
    <name evidence="3" type="ORF">K340107D12_32340</name>
</gene>
<feature type="region of interest" description="Disordered" evidence="1">
    <location>
        <begin position="62"/>
        <end position="88"/>
    </location>
</feature>
<keyword evidence="2" id="KW-1133">Transmembrane helix</keyword>
<reference evidence="3 4" key="1">
    <citation type="submission" date="2024-04" db="EMBL/GenBank/DDBJ databases">
        <title>Defined microbial consortia suppress multidrug-resistant proinflammatory Enterobacteriaceae via ecological control.</title>
        <authorList>
            <person name="Furuichi M."/>
            <person name="Kawaguchi T."/>
            <person name="Pust M."/>
            <person name="Yasuma K."/>
            <person name="Plichta D."/>
            <person name="Hasegawa N."/>
            <person name="Ohya T."/>
            <person name="Bhattarai S."/>
            <person name="Sasajima S."/>
            <person name="Aoto Y."/>
            <person name="Tuganbaev T."/>
            <person name="Yaginuma M."/>
            <person name="Ueda M."/>
            <person name="Okahashi N."/>
            <person name="Amafuji K."/>
            <person name="Kiridooshi Y."/>
            <person name="Sugita K."/>
            <person name="Strazar M."/>
            <person name="Skelly A."/>
            <person name="Suda W."/>
            <person name="Hattori M."/>
            <person name="Nakamoto N."/>
            <person name="Caballero S."/>
            <person name="Norman J."/>
            <person name="Olle B."/>
            <person name="Tanoue T."/>
            <person name="Arita M."/>
            <person name="Bucci V."/>
            <person name="Atarashi K."/>
            <person name="Xavier R."/>
            <person name="Honda K."/>
        </authorList>
    </citation>
    <scope>NUCLEOTIDE SEQUENCE [LARGE SCALE GENOMIC DNA]</scope>
    <source>
        <strain evidence="4">k34-0107-D12</strain>
    </source>
</reference>
<protein>
    <recommendedName>
        <fullName evidence="5">TMhelix containing protein</fullName>
    </recommendedName>
</protein>
<dbReference type="Proteomes" id="UP001600941">
    <property type="component" value="Unassembled WGS sequence"/>
</dbReference>
<keyword evidence="2" id="KW-0812">Transmembrane</keyword>
<evidence type="ECO:0000256" key="1">
    <source>
        <dbReference type="SAM" id="MobiDB-lite"/>
    </source>
</evidence>
<evidence type="ECO:0000256" key="2">
    <source>
        <dbReference type="SAM" id="Phobius"/>
    </source>
</evidence>
<evidence type="ECO:0000313" key="3">
    <source>
        <dbReference type="EMBL" id="GAA6500418.1"/>
    </source>
</evidence>
<sequence>MNEWQVIAMLITLITGAAVIIRPICNLTKAITELTLTCKNLDIQFANFETNNKDGHKRIWDHNEKQDEMLNDHEERISKMEGRGESTK</sequence>
<name>A0ABQ0BV51_9FIRM</name>
<proteinExistence type="predicted"/>
<accession>A0ABQ0BV51</accession>
<keyword evidence="2" id="KW-0472">Membrane</keyword>
<comment type="caution">
    <text evidence="3">The sequence shown here is derived from an EMBL/GenBank/DDBJ whole genome shotgun (WGS) entry which is preliminary data.</text>
</comment>
<organism evidence="3 4">
    <name type="scientific">Blautia parvula</name>
    <dbReference type="NCBI Taxonomy" id="2877527"/>
    <lineage>
        <taxon>Bacteria</taxon>
        <taxon>Bacillati</taxon>
        <taxon>Bacillota</taxon>
        <taxon>Clostridia</taxon>
        <taxon>Lachnospirales</taxon>
        <taxon>Lachnospiraceae</taxon>
        <taxon>Blautia</taxon>
    </lineage>
</organism>
<keyword evidence="4" id="KW-1185">Reference proteome</keyword>
<evidence type="ECO:0000313" key="4">
    <source>
        <dbReference type="Proteomes" id="UP001600941"/>
    </source>
</evidence>
<evidence type="ECO:0008006" key="5">
    <source>
        <dbReference type="Google" id="ProtNLM"/>
    </source>
</evidence>
<dbReference type="EMBL" id="BAABZQ010000001">
    <property type="protein sequence ID" value="GAA6500418.1"/>
    <property type="molecule type" value="Genomic_DNA"/>
</dbReference>